<accession>A0ABN9WF30</accession>
<dbReference type="Proteomes" id="UP001189429">
    <property type="component" value="Unassembled WGS sequence"/>
</dbReference>
<protein>
    <submittedName>
        <fullName evidence="2">Uncharacterized protein</fullName>
    </submittedName>
</protein>
<feature type="non-terminal residue" evidence="2">
    <location>
        <position position="197"/>
    </location>
</feature>
<sequence>PLWLGGVRGAGLLGLAAQLALGRQEGPLLLRIRTALQGALDARCETAATMVVLLNEDEDERLLKKGPDLFQELLRVYPVAEPEDYFKAGQWRDEVMKTDLQLIEAHRLEAGAPDPPALDEVKMPELPTAQPAGAGVRPPVTGLSALMGARATVAGGAPALAAPGSGVVELRLMALFVAKWKLDATKTKLALAKLPSE</sequence>
<keyword evidence="1" id="KW-0732">Signal</keyword>
<gene>
    <name evidence="2" type="ORF">PCOR1329_LOCUS66721</name>
</gene>
<feature type="non-terminal residue" evidence="2">
    <location>
        <position position="1"/>
    </location>
</feature>
<organism evidence="2 3">
    <name type="scientific">Prorocentrum cordatum</name>
    <dbReference type="NCBI Taxonomy" id="2364126"/>
    <lineage>
        <taxon>Eukaryota</taxon>
        <taxon>Sar</taxon>
        <taxon>Alveolata</taxon>
        <taxon>Dinophyceae</taxon>
        <taxon>Prorocentrales</taxon>
        <taxon>Prorocentraceae</taxon>
        <taxon>Prorocentrum</taxon>
    </lineage>
</organism>
<proteinExistence type="predicted"/>
<name>A0ABN9WF30_9DINO</name>
<comment type="caution">
    <text evidence="2">The sequence shown here is derived from an EMBL/GenBank/DDBJ whole genome shotgun (WGS) entry which is preliminary data.</text>
</comment>
<feature type="chain" id="PRO_5046181224" evidence="1">
    <location>
        <begin position="23"/>
        <end position="197"/>
    </location>
</feature>
<feature type="signal peptide" evidence="1">
    <location>
        <begin position="1"/>
        <end position="22"/>
    </location>
</feature>
<dbReference type="EMBL" id="CAUYUJ010018613">
    <property type="protein sequence ID" value="CAK0884986.1"/>
    <property type="molecule type" value="Genomic_DNA"/>
</dbReference>
<evidence type="ECO:0000256" key="1">
    <source>
        <dbReference type="SAM" id="SignalP"/>
    </source>
</evidence>
<reference evidence="2" key="1">
    <citation type="submission" date="2023-10" db="EMBL/GenBank/DDBJ databases">
        <authorList>
            <person name="Chen Y."/>
            <person name="Shah S."/>
            <person name="Dougan E. K."/>
            <person name="Thang M."/>
            <person name="Chan C."/>
        </authorList>
    </citation>
    <scope>NUCLEOTIDE SEQUENCE [LARGE SCALE GENOMIC DNA]</scope>
</reference>
<keyword evidence="3" id="KW-1185">Reference proteome</keyword>
<evidence type="ECO:0000313" key="2">
    <source>
        <dbReference type="EMBL" id="CAK0884986.1"/>
    </source>
</evidence>
<evidence type="ECO:0000313" key="3">
    <source>
        <dbReference type="Proteomes" id="UP001189429"/>
    </source>
</evidence>